<dbReference type="SUPFAM" id="SSF52768">
    <property type="entry name" value="Arginase/deacetylase"/>
    <property type="match status" value="1"/>
</dbReference>
<sequence>MEGFKTYSLKDVEKIIKTREGETKFGERVHFIEDLDDLASIDAKYVLFGIPEDIGIRGNSGKAGAAAAWKCCLNSLLNIQANQYTKPEKLILLGEVECGEAMNKASNIDPADPNYYLKLGDLISKIDDVVSLIVAKIVSAGKTPIIIGGGHNNAFGNIKGASEALKRPLNILNIDAHTDLRKTNFRHSGNGFSYARKEKYLGKYRIFGLHQNYTPEYIFNEMNQSANDGYRLFEHLILMPSEKIVQSFREEMEFVSHDNFGLELDCDAIKGFPSSAQTPSGFAINMIRNFIRIASEEEHVKYLHICEAAPTLETENKVGKALSYFITDFIR</sequence>
<keyword evidence="1" id="KW-0479">Metal-binding</keyword>
<keyword evidence="4" id="KW-0464">Manganese</keyword>
<comment type="similarity">
    <text evidence="5">Belongs to the arginase family.</text>
</comment>
<dbReference type="PROSITE" id="PS51409">
    <property type="entry name" value="ARGINASE_2"/>
    <property type="match status" value="1"/>
</dbReference>
<dbReference type="InterPro" id="IPR023696">
    <property type="entry name" value="Ureohydrolase_dom_sf"/>
</dbReference>
<dbReference type="EMBL" id="RBLG01000002">
    <property type="protein sequence ID" value="RKS53571.1"/>
    <property type="molecule type" value="Genomic_DNA"/>
</dbReference>
<dbReference type="AlphaFoldDB" id="A0A495PSR4"/>
<evidence type="ECO:0000256" key="5">
    <source>
        <dbReference type="PROSITE-ProRule" id="PRU00742"/>
    </source>
</evidence>
<organism evidence="6 7">
    <name type="scientific">Gillisia mitskevichiae</name>
    <dbReference type="NCBI Taxonomy" id="270921"/>
    <lineage>
        <taxon>Bacteria</taxon>
        <taxon>Pseudomonadati</taxon>
        <taxon>Bacteroidota</taxon>
        <taxon>Flavobacteriia</taxon>
        <taxon>Flavobacteriales</taxon>
        <taxon>Flavobacteriaceae</taxon>
        <taxon>Gillisia</taxon>
    </lineage>
</organism>
<dbReference type="RefSeq" id="WP_121345649.1">
    <property type="nucleotide sequence ID" value="NZ_RBLG01000002.1"/>
</dbReference>
<dbReference type="Pfam" id="PF00491">
    <property type="entry name" value="Arginase"/>
    <property type="match status" value="1"/>
</dbReference>
<dbReference type="OrthoDB" id="9788689at2"/>
<dbReference type="PANTHER" id="PTHR11358:SF35">
    <property type="entry name" value="FORMIMIDOYLGLUTAMASE"/>
    <property type="match status" value="1"/>
</dbReference>
<evidence type="ECO:0000256" key="3">
    <source>
        <dbReference type="ARBA" id="ARBA00022808"/>
    </source>
</evidence>
<dbReference type="InterPro" id="IPR006035">
    <property type="entry name" value="Ureohydrolase"/>
</dbReference>
<keyword evidence="3" id="KW-0369">Histidine metabolism</keyword>
<gene>
    <name evidence="6" type="ORF">BC962_1824</name>
</gene>
<dbReference type="GO" id="GO:0046872">
    <property type="term" value="F:metal ion binding"/>
    <property type="evidence" value="ECO:0007669"/>
    <property type="project" value="UniProtKB-KW"/>
</dbReference>
<name>A0A495PSR4_9FLAO</name>
<evidence type="ECO:0000313" key="7">
    <source>
        <dbReference type="Proteomes" id="UP000276282"/>
    </source>
</evidence>
<dbReference type="Gene3D" id="3.40.800.10">
    <property type="entry name" value="Ureohydrolase domain"/>
    <property type="match status" value="1"/>
</dbReference>
<dbReference type="GO" id="GO:0006547">
    <property type="term" value="P:L-histidine metabolic process"/>
    <property type="evidence" value="ECO:0007669"/>
    <property type="project" value="UniProtKB-KW"/>
</dbReference>
<reference evidence="6 7" key="1">
    <citation type="submission" date="2018-10" db="EMBL/GenBank/DDBJ databases">
        <title>Genomic Encyclopedia of Archaeal and Bacterial Type Strains, Phase II (KMG-II): from individual species to whole genera.</title>
        <authorList>
            <person name="Goeker M."/>
        </authorList>
    </citation>
    <scope>NUCLEOTIDE SEQUENCE [LARGE SCALE GENOMIC DNA]</scope>
    <source>
        <strain evidence="6 7">DSM 19839</strain>
    </source>
</reference>
<dbReference type="Proteomes" id="UP000276282">
    <property type="component" value="Unassembled WGS sequence"/>
</dbReference>
<proteinExistence type="inferred from homology"/>
<keyword evidence="2" id="KW-0378">Hydrolase</keyword>
<evidence type="ECO:0000256" key="2">
    <source>
        <dbReference type="ARBA" id="ARBA00022801"/>
    </source>
</evidence>
<keyword evidence="7" id="KW-1185">Reference proteome</keyword>
<evidence type="ECO:0000256" key="1">
    <source>
        <dbReference type="ARBA" id="ARBA00022723"/>
    </source>
</evidence>
<dbReference type="PANTHER" id="PTHR11358">
    <property type="entry name" value="ARGINASE/AGMATINASE"/>
    <property type="match status" value="1"/>
</dbReference>
<evidence type="ECO:0000313" key="6">
    <source>
        <dbReference type="EMBL" id="RKS53571.1"/>
    </source>
</evidence>
<evidence type="ECO:0000256" key="4">
    <source>
        <dbReference type="ARBA" id="ARBA00023211"/>
    </source>
</evidence>
<accession>A0A495PSR4</accession>
<comment type="caution">
    <text evidence="6">The sequence shown here is derived from an EMBL/GenBank/DDBJ whole genome shotgun (WGS) entry which is preliminary data.</text>
</comment>
<protein>
    <submittedName>
        <fullName evidence="6">Formiminoglutamase</fullName>
    </submittedName>
</protein>
<dbReference type="GO" id="GO:0033389">
    <property type="term" value="P:putrescine biosynthetic process from arginine, via agmatine"/>
    <property type="evidence" value="ECO:0007669"/>
    <property type="project" value="TreeGrafter"/>
</dbReference>
<dbReference type="CDD" id="cd09988">
    <property type="entry name" value="Formimidoylglutamase"/>
    <property type="match status" value="1"/>
</dbReference>
<dbReference type="GO" id="GO:0008783">
    <property type="term" value="F:agmatinase activity"/>
    <property type="evidence" value="ECO:0007669"/>
    <property type="project" value="TreeGrafter"/>
</dbReference>